<feature type="region of interest" description="Disordered" evidence="2">
    <location>
        <begin position="1"/>
        <end position="21"/>
    </location>
</feature>
<comment type="similarity">
    <text evidence="1">Belongs to the BtpA family.</text>
</comment>
<evidence type="ECO:0000313" key="3">
    <source>
        <dbReference type="EMBL" id="QNJ95182.1"/>
    </source>
</evidence>
<protein>
    <submittedName>
        <fullName evidence="3">BtpA/SgcQ family protein</fullName>
    </submittedName>
</protein>
<gene>
    <name evidence="3" type="ORF">HZU40_13625</name>
</gene>
<dbReference type="KEGG" id="mflu:HZU40_13625"/>
<proteinExistence type="inferred from homology"/>
<dbReference type="AlphaFoldDB" id="A0A7G8PLG6"/>
<dbReference type="PANTHER" id="PTHR21381">
    <property type="entry name" value="ZGC:162297"/>
    <property type="match status" value="1"/>
</dbReference>
<dbReference type="PANTHER" id="PTHR21381:SF3">
    <property type="entry name" value="SGC REGION PROTEIN SGCQ-RELATED"/>
    <property type="match status" value="1"/>
</dbReference>
<reference evidence="3 4" key="1">
    <citation type="submission" date="2020-07" db="EMBL/GenBank/DDBJ databases">
        <title>Draft genome sequence of four isobutane-metabolizing strains capable of cometabolically degrading diverse ether contaminants.</title>
        <authorList>
            <person name="Chen W."/>
            <person name="Faulkner N."/>
            <person name="Smith C."/>
            <person name="Hyman M."/>
        </authorList>
    </citation>
    <scope>NUCLEOTIDE SEQUENCE [LARGE SCALE GENOMIC DNA]</scope>
    <source>
        <strain evidence="3 4">2A</strain>
    </source>
</reference>
<accession>A0A7G8PLG6</accession>
<evidence type="ECO:0000256" key="2">
    <source>
        <dbReference type="SAM" id="MobiDB-lite"/>
    </source>
</evidence>
<dbReference type="NCBIfam" id="TIGR00259">
    <property type="entry name" value="thylakoid_BtpA"/>
    <property type="match status" value="1"/>
</dbReference>
<dbReference type="InterPro" id="IPR011060">
    <property type="entry name" value="RibuloseP-bd_barrel"/>
</dbReference>
<dbReference type="InterPro" id="IPR005137">
    <property type="entry name" value="BtpA"/>
</dbReference>
<evidence type="ECO:0000313" key="4">
    <source>
        <dbReference type="Proteomes" id="UP000515498"/>
    </source>
</evidence>
<dbReference type="Proteomes" id="UP000515498">
    <property type="component" value="Chromosome"/>
</dbReference>
<evidence type="ECO:0000256" key="1">
    <source>
        <dbReference type="ARBA" id="ARBA00006007"/>
    </source>
</evidence>
<dbReference type="SUPFAM" id="SSF51366">
    <property type="entry name" value="Ribulose-phoshate binding barrel"/>
    <property type="match status" value="1"/>
</dbReference>
<name>A0A7G8PLG6_9MYCO</name>
<dbReference type="Pfam" id="PF03437">
    <property type="entry name" value="BtpA"/>
    <property type="match status" value="1"/>
</dbReference>
<dbReference type="PIRSF" id="PIRSF005956">
    <property type="entry name" value="BtpA"/>
    <property type="match status" value="1"/>
</dbReference>
<dbReference type="EMBL" id="CP059894">
    <property type="protein sequence ID" value="QNJ95182.1"/>
    <property type="molecule type" value="Genomic_DNA"/>
</dbReference>
<organism evidence="3 4">
    <name type="scientific">Mycolicibacterium fluoranthenivorans</name>
    <dbReference type="NCBI Taxonomy" id="258505"/>
    <lineage>
        <taxon>Bacteria</taxon>
        <taxon>Bacillati</taxon>
        <taxon>Actinomycetota</taxon>
        <taxon>Actinomycetes</taxon>
        <taxon>Mycobacteriales</taxon>
        <taxon>Mycobacteriaceae</taxon>
        <taxon>Mycolicibacterium</taxon>
    </lineage>
</organism>
<sequence>MSPVWWRSCSPRTPGSSPVRRWPSTAAPTWISRPLPISFVVNKKGISVTTTWLDEVFGVRKPVIAMLHLSALPGDPGYDTAGGIAAVVDRARAELDALQTGGVDGVMISNEFSLPYLTKTEPITAITMARIIGELLPDLFVPYGVNVLWDGRASIDLAVATGAKFVREIFTGVYASDFGLWDTNVGEVARHRARVGGSAVKLLFNIVPESATYLAARDLASITRTTVFATLPDAICVSGATAGAPTDTEALRVVKSAAGDVPVFVNTGVRAENVATQLGVADGAVVGTYFKADGVFENRADQKRVEELMLAARAFREQLA</sequence>